<feature type="region of interest" description="Disordered" evidence="5">
    <location>
        <begin position="795"/>
        <end position="875"/>
    </location>
</feature>
<protein>
    <recommendedName>
        <fullName evidence="10">Ubiquitin-like domain-containing protein</fullName>
    </recommendedName>
</protein>
<dbReference type="Gene3D" id="3.10.20.90">
    <property type="entry name" value="Phosphatidylinositol 3-kinase Catalytic Subunit, Chain A, domain 1"/>
    <property type="match status" value="1"/>
</dbReference>
<dbReference type="PROSITE" id="PS50135">
    <property type="entry name" value="ZF_ZZ_2"/>
    <property type="match status" value="1"/>
</dbReference>
<dbReference type="RefSeq" id="XP_007510953.1">
    <property type="nucleotide sequence ID" value="XM_007510891.1"/>
</dbReference>
<dbReference type="PANTHER" id="PTHR15090:SF8">
    <property type="entry name" value="ZZ-TYPE ZINC FINGER-CONTAINING PROTEIN"/>
    <property type="match status" value="1"/>
</dbReference>
<feature type="region of interest" description="Disordered" evidence="5">
    <location>
        <begin position="302"/>
        <end position="362"/>
    </location>
</feature>
<sequence length="875" mass="93374">MSAPATTKGPSSSSLGEKRLLKIKVRSQDPVGEYEFSLCATTKILALKKLVETKSGVKPAEQRILCRGRLVADETSLSSAPVENNDVLLMVRKAPESATARTPEGLRNDPHAPHNRENGMRGRGSGLRSIEEVMGRAVGGGGGEAVFQRLNIPGLPPGVEVVGGMTNMMMPPNARMLGSMAFSGTNPEAFDPQRIGSMILSQIVGADRAGGGLVQPRADATGQRAEERRGRGQNTNTGTNPSSNNRTSSSSRERRPTHGLQPPRFPTDEDGFGANGSVHTQVFDTPDGPVAVEIEMGAMMPDGFPMMFSSPPRRRREDAERGTGNGAPPPAAREQNTTTTTNININNNNNNNNNSNRRNSRTNPAQTLATYAMRLDRHLAASQQQQQEQQNPQEDEHLESVVHHGVCCDACDVMPIRGARYKCTNRDDYDLCSECHSRLYGGVDRSALQFHRLVYPLPIGLMDGREISLFGDDSESDSEDFVPEAAPVFTHETTTNAVPGAASDNANANTFANGISTAQGDVDALTTALDVASRSAQRLIPQLTQLSARVRSGDIFQSAPNASSSQERRDDNAQAVINGEILELASQMHAIGALWTELARGVSSVAPAALPASAFAPSFSPASARRQSTIQYMNSIRAATAAATGAPARAAAPAGNERRTEVGNGVYTQNVSASRSFRLPRTVYLDRSSAFATVIPAMVSPATLAQMHRYTMQDPESAQPSSPPAERNDVGSFDGIRHLGWAPPPRNLPEGHQSAPSALISANTEMIRNELRERGTAEFAENFERALNQFMRDGQVVGAPSPSPPSSRATPTAPRQPTAATVARRTAQRRANANRAATAAPDATNRRRGGGSDGQREGAGANADAPAPKRTRRGG</sequence>
<dbReference type="eggNOG" id="KOG0504">
    <property type="taxonomic scope" value="Eukaryota"/>
</dbReference>
<dbReference type="KEGG" id="bpg:Bathy09g02820"/>
<evidence type="ECO:0000313" key="9">
    <source>
        <dbReference type="Proteomes" id="UP000198341"/>
    </source>
</evidence>
<dbReference type="AlphaFoldDB" id="K8F2H9"/>
<name>K8F2H9_9CHLO</name>
<dbReference type="InterPro" id="IPR000626">
    <property type="entry name" value="Ubiquitin-like_dom"/>
</dbReference>
<keyword evidence="9" id="KW-1185">Reference proteome</keyword>
<evidence type="ECO:0000259" key="6">
    <source>
        <dbReference type="PROSITE" id="PS50053"/>
    </source>
</evidence>
<dbReference type="SUPFAM" id="SSF54236">
    <property type="entry name" value="Ubiquitin-like"/>
    <property type="match status" value="1"/>
</dbReference>
<keyword evidence="2 4" id="KW-0863">Zinc-finger</keyword>
<reference evidence="8 9" key="1">
    <citation type="submission" date="2011-10" db="EMBL/GenBank/DDBJ databases">
        <authorList>
            <person name="Genoscope - CEA"/>
        </authorList>
    </citation>
    <scope>NUCLEOTIDE SEQUENCE [LARGE SCALE GENOMIC DNA]</scope>
    <source>
        <strain evidence="8 9">RCC 1105</strain>
    </source>
</reference>
<dbReference type="PROSITE" id="PS50053">
    <property type="entry name" value="UBIQUITIN_2"/>
    <property type="match status" value="1"/>
</dbReference>
<evidence type="ECO:0000256" key="5">
    <source>
        <dbReference type="SAM" id="MobiDB-lite"/>
    </source>
</evidence>
<dbReference type="Gene3D" id="3.30.60.90">
    <property type="match status" value="1"/>
</dbReference>
<dbReference type="CDD" id="cd02340">
    <property type="entry name" value="ZZ_NBR1_like"/>
    <property type="match status" value="1"/>
</dbReference>
<evidence type="ECO:0000256" key="4">
    <source>
        <dbReference type="PROSITE-ProRule" id="PRU00228"/>
    </source>
</evidence>
<dbReference type="CDD" id="cd17039">
    <property type="entry name" value="Ubl_ubiquitin_like"/>
    <property type="match status" value="1"/>
</dbReference>
<keyword evidence="3" id="KW-0862">Zinc</keyword>
<dbReference type="SMART" id="SM00213">
    <property type="entry name" value="UBQ"/>
    <property type="match status" value="1"/>
</dbReference>
<dbReference type="Proteomes" id="UP000198341">
    <property type="component" value="Chromosome 9"/>
</dbReference>
<dbReference type="GeneID" id="19013789"/>
<dbReference type="Pfam" id="PF00569">
    <property type="entry name" value="ZZ"/>
    <property type="match status" value="1"/>
</dbReference>
<dbReference type="OrthoDB" id="498990at2759"/>
<dbReference type="PANTHER" id="PTHR15090">
    <property type="entry name" value="SEQUESTOSOME 1-RELATED"/>
    <property type="match status" value="1"/>
</dbReference>
<dbReference type="SMART" id="SM00291">
    <property type="entry name" value="ZnF_ZZ"/>
    <property type="match status" value="1"/>
</dbReference>
<dbReference type="InterPro" id="IPR052260">
    <property type="entry name" value="Autophagy_Rcpt_SigReg"/>
</dbReference>
<dbReference type="EMBL" id="FO082270">
    <property type="protein sequence ID" value="CCO66513.1"/>
    <property type="molecule type" value="Genomic_DNA"/>
</dbReference>
<proteinExistence type="predicted"/>
<evidence type="ECO:0008006" key="10">
    <source>
        <dbReference type="Google" id="ProtNLM"/>
    </source>
</evidence>
<evidence type="ECO:0000313" key="8">
    <source>
        <dbReference type="EMBL" id="CCO66513.1"/>
    </source>
</evidence>
<feature type="region of interest" description="Disordered" evidence="5">
    <location>
        <begin position="96"/>
        <end position="124"/>
    </location>
</feature>
<gene>
    <name evidence="8" type="ORF">Bathy09g02820</name>
</gene>
<feature type="region of interest" description="Disordered" evidence="5">
    <location>
        <begin position="210"/>
        <end position="284"/>
    </location>
</feature>
<feature type="compositionally biased region" description="Low complexity" evidence="5">
    <location>
        <begin position="336"/>
        <end position="362"/>
    </location>
</feature>
<evidence type="ECO:0000256" key="2">
    <source>
        <dbReference type="ARBA" id="ARBA00022771"/>
    </source>
</evidence>
<dbReference type="GO" id="GO:0008270">
    <property type="term" value="F:zinc ion binding"/>
    <property type="evidence" value="ECO:0007669"/>
    <property type="project" value="UniProtKB-KW"/>
</dbReference>
<keyword evidence="1" id="KW-0479">Metal-binding</keyword>
<dbReference type="InterPro" id="IPR000433">
    <property type="entry name" value="Znf_ZZ"/>
</dbReference>
<evidence type="ECO:0000256" key="3">
    <source>
        <dbReference type="ARBA" id="ARBA00022833"/>
    </source>
</evidence>
<organism evidence="8 9">
    <name type="scientific">Bathycoccus prasinos</name>
    <dbReference type="NCBI Taxonomy" id="41875"/>
    <lineage>
        <taxon>Eukaryota</taxon>
        <taxon>Viridiplantae</taxon>
        <taxon>Chlorophyta</taxon>
        <taxon>Mamiellophyceae</taxon>
        <taxon>Mamiellales</taxon>
        <taxon>Bathycoccaceae</taxon>
        <taxon>Bathycoccus</taxon>
    </lineage>
</organism>
<evidence type="ECO:0000256" key="1">
    <source>
        <dbReference type="ARBA" id="ARBA00022723"/>
    </source>
</evidence>
<dbReference type="SUPFAM" id="SSF57850">
    <property type="entry name" value="RING/U-box"/>
    <property type="match status" value="1"/>
</dbReference>
<feature type="domain" description="ZZ-type" evidence="7">
    <location>
        <begin position="403"/>
        <end position="467"/>
    </location>
</feature>
<feature type="compositionally biased region" description="Low complexity" evidence="5">
    <location>
        <begin position="806"/>
        <end position="843"/>
    </location>
</feature>
<feature type="domain" description="Ubiquitin-like" evidence="6">
    <location>
        <begin position="21"/>
        <end position="97"/>
    </location>
</feature>
<feature type="region of interest" description="Disordered" evidence="5">
    <location>
        <begin position="712"/>
        <end position="754"/>
    </location>
</feature>
<feature type="compositionally biased region" description="Low complexity" evidence="5">
    <location>
        <begin position="232"/>
        <end position="250"/>
    </location>
</feature>
<feature type="compositionally biased region" description="Basic and acidic residues" evidence="5">
    <location>
        <begin position="104"/>
        <end position="120"/>
    </location>
</feature>
<evidence type="ECO:0000259" key="7">
    <source>
        <dbReference type="PROSITE" id="PS50135"/>
    </source>
</evidence>
<dbReference type="STRING" id="41875.K8F2H9"/>
<dbReference type="Pfam" id="PF00240">
    <property type="entry name" value="ubiquitin"/>
    <property type="match status" value="1"/>
</dbReference>
<dbReference type="InterPro" id="IPR043145">
    <property type="entry name" value="Znf_ZZ_sf"/>
</dbReference>
<accession>K8F2H9</accession>
<dbReference type="InterPro" id="IPR029071">
    <property type="entry name" value="Ubiquitin-like_domsf"/>
</dbReference>